<comment type="pathway">
    <text evidence="1 7">Amino-acid biosynthesis; L-arginine biosynthesis; N(2)-acetyl-L-ornithine from L-glutamate: step 3/4.</text>
</comment>
<dbReference type="GO" id="GO:0006526">
    <property type="term" value="P:L-arginine biosynthetic process"/>
    <property type="evidence" value="ECO:0007669"/>
    <property type="project" value="UniProtKB-UniRule"/>
</dbReference>
<dbReference type="SUPFAM" id="SSF51735">
    <property type="entry name" value="NAD(P)-binding Rossmann-fold domains"/>
    <property type="match status" value="1"/>
</dbReference>
<dbReference type="Pfam" id="PF22698">
    <property type="entry name" value="Semialdhyde_dhC_1"/>
    <property type="match status" value="1"/>
</dbReference>
<dbReference type="InterPro" id="IPR000534">
    <property type="entry name" value="Semialdehyde_DH_NAD-bd"/>
</dbReference>
<proteinExistence type="inferred from homology"/>
<dbReference type="FunFam" id="3.30.360.10:FF:000014">
    <property type="entry name" value="N-acetyl-gamma-glutamyl-phosphate reductase"/>
    <property type="match status" value="1"/>
</dbReference>
<comment type="function">
    <text evidence="7">Catalyzes the NADPH-dependent reduction of N-acetyl-5-glutamyl phosphate to yield N-acetyl-L-glutamate 5-semialdehyde.</text>
</comment>
<dbReference type="SUPFAM" id="SSF55347">
    <property type="entry name" value="Glyceraldehyde-3-phosphate dehydrogenase-like, C-terminal domain"/>
    <property type="match status" value="1"/>
</dbReference>
<comment type="caution">
    <text evidence="10">The sequence shown here is derived from an EMBL/GenBank/DDBJ whole genome shotgun (WGS) entry which is preliminary data.</text>
</comment>
<dbReference type="PROSITE" id="PS01224">
    <property type="entry name" value="ARGC"/>
    <property type="match status" value="1"/>
</dbReference>
<dbReference type="GO" id="GO:0051287">
    <property type="term" value="F:NAD binding"/>
    <property type="evidence" value="ECO:0007669"/>
    <property type="project" value="InterPro"/>
</dbReference>
<evidence type="ECO:0000256" key="6">
    <source>
        <dbReference type="ARBA" id="ARBA00050557"/>
    </source>
</evidence>
<dbReference type="PANTHER" id="PTHR32338:SF10">
    <property type="entry name" value="N-ACETYL-GAMMA-GLUTAMYL-PHOSPHATE REDUCTASE, CHLOROPLASTIC-RELATED"/>
    <property type="match status" value="1"/>
</dbReference>
<gene>
    <name evidence="7" type="primary">argC</name>
    <name evidence="10" type="ORF">D8M06_08490</name>
</gene>
<reference evidence="10 11" key="1">
    <citation type="journal article" date="2016" name="Int. J. Syst. Evol. Microbiol.">
        <title>Oceanobacillus halophilus sp. nov., a novel moderately halophilic bacterium from a hypersaline lake.</title>
        <authorList>
            <person name="Amoozegar M.A."/>
            <person name="Bagheri M."/>
            <person name="Makhdoumi A."/>
            <person name="Nikou M.M."/>
            <person name="Fazeli S.A.S."/>
            <person name="Schumann P."/>
            <person name="Sproer C."/>
            <person name="Sanchez-Porro C."/>
            <person name="Ventosa A."/>
        </authorList>
    </citation>
    <scope>NUCLEOTIDE SEQUENCE [LARGE SCALE GENOMIC DNA]</scope>
    <source>
        <strain evidence="10 11">DSM 23996</strain>
    </source>
</reference>
<dbReference type="UniPathway" id="UPA00068">
    <property type="reaction ID" value="UER00108"/>
</dbReference>
<keyword evidence="3 7" id="KW-0028">Amino-acid biosynthesis</keyword>
<evidence type="ECO:0000256" key="5">
    <source>
        <dbReference type="ARBA" id="ARBA00023002"/>
    </source>
</evidence>
<dbReference type="GO" id="GO:0070401">
    <property type="term" value="F:NADP+ binding"/>
    <property type="evidence" value="ECO:0007669"/>
    <property type="project" value="InterPro"/>
</dbReference>
<feature type="active site" evidence="7 8">
    <location>
        <position position="150"/>
    </location>
</feature>
<dbReference type="Pfam" id="PF01118">
    <property type="entry name" value="Semialdhyde_dh"/>
    <property type="match status" value="1"/>
</dbReference>
<dbReference type="OrthoDB" id="9801289at2"/>
<comment type="similarity">
    <text evidence="7">Belongs to the NAGSA dehydrogenase family. Type 1 subfamily.</text>
</comment>
<dbReference type="AlphaFoldDB" id="A0A495A321"/>
<feature type="domain" description="Semialdehyde dehydrogenase NAD-binding" evidence="9">
    <location>
        <begin position="3"/>
        <end position="142"/>
    </location>
</feature>
<dbReference type="CDD" id="cd17895">
    <property type="entry name" value="AGPR_1_N"/>
    <property type="match status" value="1"/>
</dbReference>
<dbReference type="HAMAP" id="MF_00150">
    <property type="entry name" value="ArgC_type1"/>
    <property type="match status" value="1"/>
</dbReference>
<name>A0A495A321_9BACI</name>
<dbReference type="InterPro" id="IPR023013">
    <property type="entry name" value="AGPR_AS"/>
</dbReference>
<evidence type="ECO:0000256" key="8">
    <source>
        <dbReference type="PROSITE-ProRule" id="PRU10010"/>
    </source>
</evidence>
<dbReference type="GO" id="GO:0003942">
    <property type="term" value="F:N-acetyl-gamma-glutamyl-phosphate reductase activity"/>
    <property type="evidence" value="ECO:0007669"/>
    <property type="project" value="UniProtKB-UniRule"/>
</dbReference>
<keyword evidence="2 7" id="KW-0055">Arginine biosynthesis</keyword>
<evidence type="ECO:0000259" key="9">
    <source>
        <dbReference type="SMART" id="SM00859"/>
    </source>
</evidence>
<evidence type="ECO:0000256" key="4">
    <source>
        <dbReference type="ARBA" id="ARBA00022857"/>
    </source>
</evidence>
<protein>
    <recommendedName>
        <fullName evidence="7">N-acetyl-gamma-glutamyl-phosphate reductase</fullName>
        <shortName evidence="7">AGPR</shortName>
        <ecNumber evidence="7">1.2.1.38</ecNumber>
    </recommendedName>
    <alternativeName>
        <fullName evidence="7">N-acetyl-glutamate semialdehyde dehydrogenase</fullName>
        <shortName evidence="7">NAGSA dehydrogenase</shortName>
    </alternativeName>
</protein>
<evidence type="ECO:0000256" key="7">
    <source>
        <dbReference type="HAMAP-Rule" id="MF_00150"/>
    </source>
</evidence>
<comment type="catalytic activity">
    <reaction evidence="6 7">
        <text>N-acetyl-L-glutamate 5-semialdehyde + phosphate + NADP(+) = N-acetyl-L-glutamyl 5-phosphate + NADPH + H(+)</text>
        <dbReference type="Rhea" id="RHEA:21588"/>
        <dbReference type="ChEBI" id="CHEBI:15378"/>
        <dbReference type="ChEBI" id="CHEBI:29123"/>
        <dbReference type="ChEBI" id="CHEBI:43474"/>
        <dbReference type="ChEBI" id="CHEBI:57783"/>
        <dbReference type="ChEBI" id="CHEBI:57936"/>
        <dbReference type="ChEBI" id="CHEBI:58349"/>
        <dbReference type="EC" id="1.2.1.38"/>
    </reaction>
</comment>
<dbReference type="SMART" id="SM00859">
    <property type="entry name" value="Semialdhyde_dh"/>
    <property type="match status" value="1"/>
</dbReference>
<dbReference type="Gene3D" id="3.40.50.720">
    <property type="entry name" value="NAD(P)-binding Rossmann-like Domain"/>
    <property type="match status" value="1"/>
</dbReference>
<dbReference type="EMBL" id="RBZP01000005">
    <property type="protein sequence ID" value="RKQ33858.1"/>
    <property type="molecule type" value="Genomic_DNA"/>
</dbReference>
<dbReference type="PANTHER" id="PTHR32338">
    <property type="entry name" value="N-ACETYL-GAMMA-GLUTAMYL-PHOSPHATE REDUCTASE, CHLOROPLASTIC-RELATED-RELATED"/>
    <property type="match status" value="1"/>
</dbReference>
<dbReference type="Proteomes" id="UP000269301">
    <property type="component" value="Unassembled WGS sequence"/>
</dbReference>
<dbReference type="InterPro" id="IPR058924">
    <property type="entry name" value="AGPR_dimerisation_dom"/>
</dbReference>
<evidence type="ECO:0000256" key="2">
    <source>
        <dbReference type="ARBA" id="ARBA00022571"/>
    </source>
</evidence>
<comment type="subcellular location">
    <subcellularLocation>
        <location evidence="7">Cytoplasm</location>
    </subcellularLocation>
</comment>
<evidence type="ECO:0000313" key="11">
    <source>
        <dbReference type="Proteomes" id="UP000269301"/>
    </source>
</evidence>
<dbReference type="InterPro" id="IPR036291">
    <property type="entry name" value="NAD(P)-bd_dom_sf"/>
</dbReference>
<evidence type="ECO:0000256" key="1">
    <source>
        <dbReference type="ARBA" id="ARBA00004862"/>
    </source>
</evidence>
<dbReference type="CDD" id="cd23934">
    <property type="entry name" value="AGPR_1_C"/>
    <property type="match status" value="1"/>
</dbReference>
<keyword evidence="4 7" id="KW-0521">NADP</keyword>
<keyword evidence="5 7" id="KW-0560">Oxidoreductase</keyword>
<evidence type="ECO:0000313" key="10">
    <source>
        <dbReference type="EMBL" id="RKQ33858.1"/>
    </source>
</evidence>
<accession>A0A495A321</accession>
<keyword evidence="7" id="KW-0963">Cytoplasm</keyword>
<dbReference type="RefSeq" id="WP_121203973.1">
    <property type="nucleotide sequence ID" value="NZ_RBZP01000005.1"/>
</dbReference>
<dbReference type="InterPro" id="IPR050085">
    <property type="entry name" value="AGPR"/>
</dbReference>
<dbReference type="Gene3D" id="3.30.360.10">
    <property type="entry name" value="Dihydrodipicolinate Reductase, domain 2"/>
    <property type="match status" value="1"/>
</dbReference>
<dbReference type="InterPro" id="IPR000706">
    <property type="entry name" value="AGPR_type-1"/>
</dbReference>
<dbReference type="NCBIfam" id="TIGR01850">
    <property type="entry name" value="argC"/>
    <property type="match status" value="1"/>
</dbReference>
<dbReference type="GO" id="GO:0005737">
    <property type="term" value="C:cytoplasm"/>
    <property type="evidence" value="ECO:0007669"/>
    <property type="project" value="UniProtKB-SubCell"/>
</dbReference>
<organism evidence="10 11">
    <name type="scientific">Oceanobacillus halophilus</name>
    <dbReference type="NCBI Taxonomy" id="930130"/>
    <lineage>
        <taxon>Bacteria</taxon>
        <taxon>Bacillati</taxon>
        <taxon>Bacillota</taxon>
        <taxon>Bacilli</taxon>
        <taxon>Bacillales</taxon>
        <taxon>Bacillaceae</taxon>
        <taxon>Oceanobacillus</taxon>
    </lineage>
</organism>
<evidence type="ECO:0000256" key="3">
    <source>
        <dbReference type="ARBA" id="ARBA00022605"/>
    </source>
</evidence>
<keyword evidence="11" id="KW-1185">Reference proteome</keyword>
<sequence length="346" mass="38526">MKNVAIIGGTGYGAVELIRLLQLHEFMHIKKIISHSQYGEGIANTYPHLTEFIKEPMEELDIDRLKEEVDIIFFATPAGVAKDIIPDFQGSSVQCIDLSGDLRLTSAEQYKEWYGKDPAPQETLDKAVYGLPEVYKEQVKQAQIISNPGCFPTSALLGLIPAIEHQVIANQSIVIDGKTGVSGAGRKQSAMTHFSETNENVKPYKIGAHQHIPEIEKYLSDIAKDSITTTFTTHLIPMTRGLICTMYAPLEKNITSSEVIDLYESYYETHPFIRIRDEGTFPTTREVYGSNYCDIGLYVDQRTNQLVVESAIDNLVKGAAGQAIQNANLMNGWDEKHGLNTIPIYP</sequence>
<dbReference type="EC" id="1.2.1.38" evidence="7"/>